<dbReference type="EnsemblPlants" id="TuG1812G0200004856.01.T01">
    <property type="protein sequence ID" value="TuG1812G0200004856.01.T01"/>
    <property type="gene ID" value="TuG1812G0200004856.01"/>
</dbReference>
<dbReference type="EnsemblPlants" id="TuG1812G0200004856.01.T03">
    <property type="protein sequence ID" value="TuG1812G0200004856.01.T03"/>
    <property type="gene ID" value="TuG1812G0200004856.01"/>
</dbReference>
<feature type="region of interest" description="Disordered" evidence="1">
    <location>
        <begin position="101"/>
        <end position="121"/>
    </location>
</feature>
<organism evidence="2 3">
    <name type="scientific">Triticum urartu</name>
    <name type="common">Red wild einkorn</name>
    <name type="synonym">Crithodium urartu</name>
    <dbReference type="NCBI Taxonomy" id="4572"/>
    <lineage>
        <taxon>Eukaryota</taxon>
        <taxon>Viridiplantae</taxon>
        <taxon>Streptophyta</taxon>
        <taxon>Embryophyta</taxon>
        <taxon>Tracheophyta</taxon>
        <taxon>Spermatophyta</taxon>
        <taxon>Magnoliopsida</taxon>
        <taxon>Liliopsida</taxon>
        <taxon>Poales</taxon>
        <taxon>Poaceae</taxon>
        <taxon>BOP clade</taxon>
        <taxon>Pooideae</taxon>
        <taxon>Triticodae</taxon>
        <taxon>Triticeae</taxon>
        <taxon>Triticinae</taxon>
        <taxon>Triticum</taxon>
    </lineage>
</organism>
<accession>A0A8R7TLR1</accession>
<evidence type="ECO:0000313" key="2">
    <source>
        <dbReference type="EnsemblPlants" id="TuG1812G0200004856.01.T01"/>
    </source>
</evidence>
<dbReference type="EnsemblPlants" id="TuG1812G0200004856.01.T02">
    <property type="protein sequence ID" value="TuG1812G0200004856.01.T02"/>
    <property type="gene ID" value="TuG1812G0200004856.01"/>
</dbReference>
<proteinExistence type="predicted"/>
<keyword evidence="3" id="KW-1185">Reference proteome</keyword>
<name>A0A8R7TLR1_TRIUA</name>
<dbReference type="Proteomes" id="UP000015106">
    <property type="component" value="Chromosome 2"/>
</dbReference>
<dbReference type="Gramene" id="TuG1812G0200004856.01.T03">
    <property type="protein sequence ID" value="TuG1812G0200004856.01.T03"/>
    <property type="gene ID" value="TuG1812G0200004856.01"/>
</dbReference>
<dbReference type="Gramene" id="TuG1812G0200004856.01.T01">
    <property type="protein sequence ID" value="TuG1812G0200004856.01.T01"/>
    <property type="gene ID" value="TuG1812G0200004856.01"/>
</dbReference>
<dbReference type="Gramene" id="TuG1812G0200004856.01.T02">
    <property type="protein sequence ID" value="TuG1812G0200004856.01.T02"/>
    <property type="gene ID" value="TuG1812G0200004856.01"/>
</dbReference>
<reference evidence="2" key="2">
    <citation type="submission" date="2018-03" db="EMBL/GenBank/DDBJ databases">
        <title>The Triticum urartu genome reveals the dynamic nature of wheat genome evolution.</title>
        <authorList>
            <person name="Ling H."/>
            <person name="Ma B."/>
            <person name="Shi X."/>
            <person name="Liu H."/>
            <person name="Dong L."/>
            <person name="Sun H."/>
            <person name="Cao Y."/>
            <person name="Gao Q."/>
            <person name="Zheng S."/>
            <person name="Li Y."/>
            <person name="Yu Y."/>
            <person name="Du H."/>
            <person name="Qi M."/>
            <person name="Li Y."/>
            <person name="Yu H."/>
            <person name="Cui Y."/>
            <person name="Wang N."/>
            <person name="Chen C."/>
            <person name="Wu H."/>
            <person name="Zhao Y."/>
            <person name="Zhang J."/>
            <person name="Li Y."/>
            <person name="Zhou W."/>
            <person name="Zhang B."/>
            <person name="Hu W."/>
            <person name="Eijk M."/>
            <person name="Tang J."/>
            <person name="Witsenboer H."/>
            <person name="Zhao S."/>
            <person name="Li Z."/>
            <person name="Zhang A."/>
            <person name="Wang D."/>
            <person name="Liang C."/>
        </authorList>
    </citation>
    <scope>NUCLEOTIDE SEQUENCE [LARGE SCALE GENOMIC DNA]</scope>
    <source>
        <strain evidence="2">cv. G1812</strain>
    </source>
</reference>
<reference evidence="3" key="1">
    <citation type="journal article" date="2013" name="Nature">
        <title>Draft genome of the wheat A-genome progenitor Triticum urartu.</title>
        <authorList>
            <person name="Ling H.Q."/>
            <person name="Zhao S."/>
            <person name="Liu D."/>
            <person name="Wang J."/>
            <person name="Sun H."/>
            <person name="Zhang C."/>
            <person name="Fan H."/>
            <person name="Li D."/>
            <person name="Dong L."/>
            <person name="Tao Y."/>
            <person name="Gao C."/>
            <person name="Wu H."/>
            <person name="Li Y."/>
            <person name="Cui Y."/>
            <person name="Guo X."/>
            <person name="Zheng S."/>
            <person name="Wang B."/>
            <person name="Yu K."/>
            <person name="Liang Q."/>
            <person name="Yang W."/>
            <person name="Lou X."/>
            <person name="Chen J."/>
            <person name="Feng M."/>
            <person name="Jian J."/>
            <person name="Zhang X."/>
            <person name="Luo G."/>
            <person name="Jiang Y."/>
            <person name="Liu J."/>
            <person name="Wang Z."/>
            <person name="Sha Y."/>
            <person name="Zhang B."/>
            <person name="Wu H."/>
            <person name="Tang D."/>
            <person name="Shen Q."/>
            <person name="Xue P."/>
            <person name="Zou S."/>
            <person name="Wang X."/>
            <person name="Liu X."/>
            <person name="Wang F."/>
            <person name="Yang Y."/>
            <person name="An X."/>
            <person name="Dong Z."/>
            <person name="Zhang K."/>
            <person name="Zhang X."/>
            <person name="Luo M.C."/>
            <person name="Dvorak J."/>
            <person name="Tong Y."/>
            <person name="Wang J."/>
            <person name="Yang H."/>
            <person name="Li Z."/>
            <person name="Wang D."/>
            <person name="Zhang A."/>
            <person name="Wang J."/>
        </authorList>
    </citation>
    <scope>NUCLEOTIDE SEQUENCE</scope>
    <source>
        <strain evidence="3">cv. G1812</strain>
    </source>
</reference>
<protein>
    <submittedName>
        <fullName evidence="2">Uncharacterized protein</fullName>
    </submittedName>
</protein>
<evidence type="ECO:0000256" key="1">
    <source>
        <dbReference type="SAM" id="MobiDB-lite"/>
    </source>
</evidence>
<evidence type="ECO:0000313" key="3">
    <source>
        <dbReference type="Proteomes" id="UP000015106"/>
    </source>
</evidence>
<dbReference type="AlphaFoldDB" id="A0A8R7TLR1"/>
<sequence length="207" mass="23481">LLLLCQLLLYERSDKKNRREPPTPSLHATFSPSARQCSRRLLCSFISFAEFGEPSARGTRPTAPPFPPTRLRARALLISLCRGPYPPRRQRRLHAPQGRHLGREARPDRRPVQAGEFHHPPCPELTTVQTMIYGSRIYAQEKMVSEEGPGGSVLNNASRRINRKSARLMRRRDAPGGQPVRAVAAVVLVPHAQRQRETICLEIEYRI</sequence>
<reference evidence="2" key="3">
    <citation type="submission" date="2022-06" db="UniProtKB">
        <authorList>
            <consortium name="EnsemblPlants"/>
        </authorList>
    </citation>
    <scope>IDENTIFICATION</scope>
</reference>